<name>A0ABT8MCS2_9EURY</name>
<accession>A0ABT8MCS2</accession>
<comment type="caution">
    <text evidence="1">The sequence shown here is derived from an EMBL/GenBank/DDBJ whole genome shotgun (WGS) entry which is preliminary data.</text>
</comment>
<gene>
    <name evidence="1" type="ORF">FGU65_12775</name>
</gene>
<evidence type="ECO:0000313" key="1">
    <source>
        <dbReference type="EMBL" id="MDN7025743.1"/>
    </source>
</evidence>
<dbReference type="Proteomes" id="UP001168338">
    <property type="component" value="Unassembled WGS sequence"/>
</dbReference>
<reference evidence="1" key="1">
    <citation type="submission" date="2019-05" db="EMBL/GenBank/DDBJ databases">
        <title>Methanoculleus sp. FWC-SCC1, a methanogenic archaeon isolated from deep marine cold seep.</title>
        <authorList>
            <person name="Chen Y.-W."/>
            <person name="Chen S.-C."/>
            <person name="Teng N.-H."/>
            <person name="Lai M.-C."/>
        </authorList>
    </citation>
    <scope>NUCLEOTIDE SEQUENCE</scope>
    <source>
        <strain evidence="1">FWC-SCC1</strain>
    </source>
</reference>
<organism evidence="1 2">
    <name type="scientific">Methanoculleus frigidifontis</name>
    <dbReference type="NCBI Taxonomy" id="2584085"/>
    <lineage>
        <taxon>Archaea</taxon>
        <taxon>Methanobacteriati</taxon>
        <taxon>Methanobacteriota</taxon>
        <taxon>Stenosarchaea group</taxon>
        <taxon>Methanomicrobia</taxon>
        <taxon>Methanomicrobiales</taxon>
        <taxon>Methanomicrobiaceae</taxon>
        <taxon>Methanoculleus</taxon>
    </lineage>
</organism>
<dbReference type="EMBL" id="VCYH01000009">
    <property type="protein sequence ID" value="MDN7025743.1"/>
    <property type="molecule type" value="Genomic_DNA"/>
</dbReference>
<dbReference type="RefSeq" id="WP_301664929.1">
    <property type="nucleotide sequence ID" value="NZ_VCYH01000009.1"/>
</dbReference>
<keyword evidence="2" id="KW-1185">Reference proteome</keyword>
<evidence type="ECO:0000313" key="2">
    <source>
        <dbReference type="Proteomes" id="UP001168338"/>
    </source>
</evidence>
<protein>
    <submittedName>
        <fullName evidence="1">Uncharacterized protein</fullName>
    </submittedName>
</protein>
<proteinExistence type="predicted"/>
<sequence>MEQAQVTQADIAREYDAIARQILERPESVPSAIHNVLLRLAETHPGAVYWIVRKFFQEYLKLYVSDTGYIGMVDRYVPGVAYPGDMAMYTLPENLKEGDLVQVIFTDKDEMRVYIVHGRVQAFNDDGSVDVEDIRSGEVYAVVPWNLLGKLAKVVPFRSDEWNEVFSASSVPQDWVATVIEENIASIRDSGLEGADTAVSEMQRRLATLV</sequence>